<reference evidence="1" key="1">
    <citation type="submission" date="2022-11" db="EMBL/GenBank/DDBJ databases">
        <authorList>
            <person name="Graham C."/>
            <person name="Newman J.D."/>
        </authorList>
    </citation>
    <scope>NUCLEOTIDE SEQUENCE</scope>
    <source>
        <strain evidence="1">DSM 19486</strain>
    </source>
</reference>
<keyword evidence="2" id="KW-1185">Reference proteome</keyword>
<dbReference type="Proteomes" id="UP001142592">
    <property type="component" value="Unassembled WGS sequence"/>
</dbReference>
<accession>A0A9X3I871</accession>
<dbReference type="AlphaFoldDB" id="A0A9X3I871"/>
<sequence length="227" mass="25636">MEKDINDSTIGDVAYSTVRGAINMIPVIGPLAAELFNTVVTPPLDRRRAEWMNDIAERLKNLEESSALNLDDLANNEQFIDTIIQATNLAIRTSEEDKLNAFKNAVINTALHHSPDKTKSHIFLTQLNNFTTWHITILKYLDDPKEWFTINNMVPQNLMMGSISSHLLKAFDQLQGNLDLLNIIWQDLNSAGFINTSNFSTMMSGDGTLSRRTTEMGREFLNFITES</sequence>
<comment type="caution">
    <text evidence="1">The sequence shown here is derived from an EMBL/GenBank/DDBJ whole genome shotgun (WGS) entry which is preliminary data.</text>
</comment>
<evidence type="ECO:0000313" key="2">
    <source>
        <dbReference type="Proteomes" id="UP001142592"/>
    </source>
</evidence>
<name>A0A9X3I871_9SPHI</name>
<proteinExistence type="predicted"/>
<gene>
    <name evidence="1" type="ORF">OQZ29_07110</name>
</gene>
<organism evidence="1 2">
    <name type="scientific">Pedobacter agri</name>
    <dbReference type="NCBI Taxonomy" id="454586"/>
    <lineage>
        <taxon>Bacteria</taxon>
        <taxon>Pseudomonadati</taxon>
        <taxon>Bacteroidota</taxon>
        <taxon>Sphingobacteriia</taxon>
        <taxon>Sphingobacteriales</taxon>
        <taxon>Sphingobacteriaceae</taxon>
        <taxon>Pedobacter</taxon>
    </lineage>
</organism>
<evidence type="ECO:0000313" key="1">
    <source>
        <dbReference type="EMBL" id="MCX3264507.1"/>
    </source>
</evidence>
<dbReference type="RefSeq" id="WP_010602118.1">
    <property type="nucleotide sequence ID" value="NZ_JAPJUH010000002.1"/>
</dbReference>
<dbReference type="EMBL" id="JAPJUH010000002">
    <property type="protein sequence ID" value="MCX3264507.1"/>
    <property type="molecule type" value="Genomic_DNA"/>
</dbReference>
<protein>
    <submittedName>
        <fullName evidence="1">Uncharacterized protein</fullName>
    </submittedName>
</protein>